<feature type="region of interest" description="Disordered" evidence="1">
    <location>
        <begin position="1"/>
        <end position="27"/>
    </location>
</feature>
<evidence type="ECO:0000313" key="2">
    <source>
        <dbReference type="EMBL" id="EFO18704.1"/>
    </source>
</evidence>
<feature type="compositionally biased region" description="Gly residues" evidence="1">
    <location>
        <begin position="10"/>
        <end position="22"/>
    </location>
</feature>
<name>A0A1S0TR76_LOALO</name>
<dbReference type="InParanoid" id="A0A1S0TR76"/>
<dbReference type="GeneID" id="9947231"/>
<feature type="compositionally biased region" description="Basic and acidic residues" evidence="1">
    <location>
        <begin position="95"/>
        <end position="106"/>
    </location>
</feature>
<dbReference type="RefSeq" id="XP_003145367.1">
    <property type="nucleotide sequence ID" value="XM_003145319.1"/>
</dbReference>
<gene>
    <name evidence="2" type="ORF">LOAG_09792</name>
</gene>
<dbReference type="KEGG" id="loa:LOAG_09792"/>
<proteinExistence type="predicted"/>
<dbReference type="AlphaFoldDB" id="A0A1S0TR76"/>
<evidence type="ECO:0000256" key="1">
    <source>
        <dbReference type="SAM" id="MobiDB-lite"/>
    </source>
</evidence>
<feature type="region of interest" description="Disordered" evidence="1">
    <location>
        <begin position="87"/>
        <end position="106"/>
    </location>
</feature>
<organism evidence="2">
    <name type="scientific">Loa loa</name>
    <name type="common">Eye worm</name>
    <name type="synonym">Filaria loa</name>
    <dbReference type="NCBI Taxonomy" id="7209"/>
    <lineage>
        <taxon>Eukaryota</taxon>
        <taxon>Metazoa</taxon>
        <taxon>Ecdysozoa</taxon>
        <taxon>Nematoda</taxon>
        <taxon>Chromadorea</taxon>
        <taxon>Rhabditida</taxon>
        <taxon>Spirurina</taxon>
        <taxon>Spiruromorpha</taxon>
        <taxon>Filarioidea</taxon>
        <taxon>Onchocercidae</taxon>
        <taxon>Loa</taxon>
    </lineage>
</organism>
<accession>A0A1S0TR76</accession>
<feature type="region of interest" description="Disordered" evidence="1">
    <location>
        <begin position="44"/>
        <end position="70"/>
    </location>
</feature>
<dbReference type="EMBL" id="JH712167">
    <property type="protein sequence ID" value="EFO18704.1"/>
    <property type="molecule type" value="Genomic_DNA"/>
</dbReference>
<dbReference type="CTD" id="9947231"/>
<reference evidence="2" key="1">
    <citation type="submission" date="2012-04" db="EMBL/GenBank/DDBJ databases">
        <title>The Genome Sequence of Loa loa.</title>
        <authorList>
            <consortium name="The Broad Institute Genome Sequencing Platform"/>
            <consortium name="Broad Institute Genome Sequencing Center for Infectious Disease"/>
            <person name="Nutman T.B."/>
            <person name="Fink D.L."/>
            <person name="Russ C."/>
            <person name="Young S."/>
            <person name="Zeng Q."/>
            <person name="Gargeya S."/>
            <person name="Alvarado L."/>
            <person name="Berlin A."/>
            <person name="Chapman S.B."/>
            <person name="Chen Z."/>
            <person name="Freedman E."/>
            <person name="Gellesch M."/>
            <person name="Goldberg J."/>
            <person name="Griggs A."/>
            <person name="Gujja S."/>
            <person name="Heilman E.R."/>
            <person name="Heiman D."/>
            <person name="Howarth C."/>
            <person name="Mehta T."/>
            <person name="Neiman D."/>
            <person name="Pearson M."/>
            <person name="Roberts A."/>
            <person name="Saif S."/>
            <person name="Shea T."/>
            <person name="Shenoy N."/>
            <person name="Sisk P."/>
            <person name="Stolte C."/>
            <person name="Sykes S."/>
            <person name="White J."/>
            <person name="Yandava C."/>
            <person name="Haas B."/>
            <person name="Henn M.R."/>
            <person name="Nusbaum C."/>
            <person name="Birren B."/>
        </authorList>
    </citation>
    <scope>NUCLEOTIDE SEQUENCE [LARGE SCALE GENOMIC DNA]</scope>
</reference>
<protein>
    <submittedName>
        <fullName evidence="2">Uncharacterized protein</fullName>
    </submittedName>
</protein>
<sequence>MKRKGKGGKEGLVGGSETGEGSGPKSSKSVILLCRWAMIGRYDAGGSTGSGTSQNPPPLHPSTFPNENTHYSVHFLRAQFDIDAHSSLVPSDFPNDIREDTLIPGG</sequence>
<dbReference type="OrthoDB" id="10458117at2759"/>